<sequence>MTTVLKPQNARDDDVDEHPGSSVRSDNVDELLSLKLLFTVPIIFEEKEEIDVEDISEKGIQMLELGSDEGNKSSRLAVSLRKMRISLVDKRPICSGKRFKILEKFAVVLDVAKTMPIRRKPEEMGD</sequence>
<dbReference type="EMBL" id="JAVFWL010000001">
    <property type="protein sequence ID" value="KAK6726316.1"/>
    <property type="molecule type" value="Genomic_DNA"/>
</dbReference>
<comment type="caution">
    <text evidence="2">The sequence shown here is derived from an EMBL/GenBank/DDBJ whole genome shotgun (WGS) entry which is preliminary data.</text>
</comment>
<dbReference type="Proteomes" id="UP001303046">
    <property type="component" value="Unassembled WGS sequence"/>
</dbReference>
<protein>
    <submittedName>
        <fullName evidence="2">Uncharacterized protein</fullName>
    </submittedName>
</protein>
<keyword evidence="3" id="KW-1185">Reference proteome</keyword>
<accession>A0ABR1BKM4</accession>
<organism evidence="2 3">
    <name type="scientific">Necator americanus</name>
    <name type="common">Human hookworm</name>
    <dbReference type="NCBI Taxonomy" id="51031"/>
    <lineage>
        <taxon>Eukaryota</taxon>
        <taxon>Metazoa</taxon>
        <taxon>Ecdysozoa</taxon>
        <taxon>Nematoda</taxon>
        <taxon>Chromadorea</taxon>
        <taxon>Rhabditida</taxon>
        <taxon>Rhabditina</taxon>
        <taxon>Rhabditomorpha</taxon>
        <taxon>Strongyloidea</taxon>
        <taxon>Ancylostomatidae</taxon>
        <taxon>Bunostominae</taxon>
        <taxon>Necator</taxon>
    </lineage>
</organism>
<name>A0ABR1BKM4_NECAM</name>
<proteinExistence type="predicted"/>
<evidence type="ECO:0000313" key="3">
    <source>
        <dbReference type="Proteomes" id="UP001303046"/>
    </source>
</evidence>
<reference evidence="2 3" key="1">
    <citation type="submission" date="2023-08" db="EMBL/GenBank/DDBJ databases">
        <title>A Necator americanus chromosomal reference genome.</title>
        <authorList>
            <person name="Ilik V."/>
            <person name="Petrzelkova K.J."/>
            <person name="Pardy F."/>
            <person name="Fuh T."/>
            <person name="Niatou-Singa F.S."/>
            <person name="Gouil Q."/>
            <person name="Baker L."/>
            <person name="Ritchie M.E."/>
            <person name="Jex A.R."/>
            <person name="Gazzola D."/>
            <person name="Li H."/>
            <person name="Toshio Fujiwara R."/>
            <person name="Zhan B."/>
            <person name="Aroian R.V."/>
            <person name="Pafco B."/>
            <person name="Schwarz E.M."/>
        </authorList>
    </citation>
    <scope>NUCLEOTIDE SEQUENCE [LARGE SCALE GENOMIC DNA]</scope>
    <source>
        <strain evidence="2 3">Aroian</strain>
        <tissue evidence="2">Whole animal</tissue>
    </source>
</reference>
<evidence type="ECO:0000313" key="2">
    <source>
        <dbReference type="EMBL" id="KAK6726316.1"/>
    </source>
</evidence>
<feature type="region of interest" description="Disordered" evidence="1">
    <location>
        <begin position="1"/>
        <end position="25"/>
    </location>
</feature>
<evidence type="ECO:0000256" key="1">
    <source>
        <dbReference type="SAM" id="MobiDB-lite"/>
    </source>
</evidence>
<gene>
    <name evidence="2" type="primary">Necator_chrI.g683</name>
    <name evidence="2" type="ORF">RB195_004561</name>
</gene>